<reference evidence="3" key="1">
    <citation type="journal article" date="2019" name="bioRxiv">
        <title>The Genome of the Zebra Mussel, Dreissena polymorpha: A Resource for Invasive Species Research.</title>
        <authorList>
            <person name="McCartney M.A."/>
            <person name="Auch B."/>
            <person name="Kono T."/>
            <person name="Mallez S."/>
            <person name="Zhang Y."/>
            <person name="Obille A."/>
            <person name="Becker A."/>
            <person name="Abrahante J.E."/>
            <person name="Garbe J."/>
            <person name="Badalamenti J.P."/>
            <person name="Herman A."/>
            <person name="Mangelson H."/>
            <person name="Liachko I."/>
            <person name="Sullivan S."/>
            <person name="Sone E.D."/>
            <person name="Koren S."/>
            <person name="Silverstein K.A.T."/>
            <person name="Beckman K.B."/>
            <person name="Gohl D.M."/>
        </authorList>
    </citation>
    <scope>NUCLEOTIDE SEQUENCE</scope>
    <source>
        <strain evidence="3">Duluth1</strain>
        <tissue evidence="3">Whole animal</tissue>
    </source>
</reference>
<comment type="caution">
    <text evidence="3">The sequence shown here is derived from an EMBL/GenBank/DDBJ whole genome shotgun (WGS) entry which is preliminary data.</text>
</comment>
<dbReference type="PANTHER" id="PTHR45712:SF22">
    <property type="entry name" value="INSULIN-LIKE GROWTH FACTOR-BINDING PROTEIN COMPLEX ACID LABILE SUBUNIT"/>
    <property type="match status" value="1"/>
</dbReference>
<reference evidence="3" key="2">
    <citation type="submission" date="2020-11" db="EMBL/GenBank/DDBJ databases">
        <authorList>
            <person name="McCartney M.A."/>
            <person name="Auch B."/>
            <person name="Kono T."/>
            <person name="Mallez S."/>
            <person name="Becker A."/>
            <person name="Gohl D.M."/>
            <person name="Silverstein K.A.T."/>
            <person name="Koren S."/>
            <person name="Bechman K.B."/>
            <person name="Herman A."/>
            <person name="Abrahante J.E."/>
            <person name="Garbe J."/>
        </authorList>
    </citation>
    <scope>NUCLEOTIDE SEQUENCE</scope>
    <source>
        <strain evidence="3">Duluth1</strain>
        <tissue evidence="3">Whole animal</tissue>
    </source>
</reference>
<dbReference type="EMBL" id="JAIWYP010000003">
    <property type="protein sequence ID" value="KAH3846747.1"/>
    <property type="molecule type" value="Genomic_DNA"/>
</dbReference>
<evidence type="ECO:0000313" key="3">
    <source>
        <dbReference type="EMBL" id="KAH3846747.1"/>
    </source>
</evidence>
<gene>
    <name evidence="3" type="ORF">DPMN_089050</name>
</gene>
<dbReference type="Pfam" id="PF13855">
    <property type="entry name" value="LRR_8"/>
    <property type="match status" value="1"/>
</dbReference>
<dbReference type="PROSITE" id="PS51450">
    <property type="entry name" value="LRR"/>
    <property type="match status" value="2"/>
</dbReference>
<dbReference type="PANTHER" id="PTHR45712">
    <property type="entry name" value="AGAP008170-PA"/>
    <property type="match status" value="1"/>
</dbReference>
<organism evidence="3 4">
    <name type="scientific">Dreissena polymorpha</name>
    <name type="common">Zebra mussel</name>
    <name type="synonym">Mytilus polymorpha</name>
    <dbReference type="NCBI Taxonomy" id="45954"/>
    <lineage>
        <taxon>Eukaryota</taxon>
        <taxon>Metazoa</taxon>
        <taxon>Spiralia</taxon>
        <taxon>Lophotrochozoa</taxon>
        <taxon>Mollusca</taxon>
        <taxon>Bivalvia</taxon>
        <taxon>Autobranchia</taxon>
        <taxon>Heteroconchia</taxon>
        <taxon>Euheterodonta</taxon>
        <taxon>Imparidentia</taxon>
        <taxon>Neoheterodontei</taxon>
        <taxon>Myida</taxon>
        <taxon>Dreissenoidea</taxon>
        <taxon>Dreissenidae</taxon>
        <taxon>Dreissena</taxon>
    </lineage>
</organism>
<dbReference type="InterPro" id="IPR050333">
    <property type="entry name" value="SLRP"/>
</dbReference>
<evidence type="ECO:0008006" key="5">
    <source>
        <dbReference type="Google" id="ProtNLM"/>
    </source>
</evidence>
<dbReference type="AlphaFoldDB" id="A0A9D4KX21"/>
<keyword evidence="2" id="KW-0677">Repeat</keyword>
<dbReference type="SUPFAM" id="SSF52058">
    <property type="entry name" value="L domain-like"/>
    <property type="match status" value="1"/>
</dbReference>
<protein>
    <recommendedName>
        <fullName evidence="5">Toll-like receptor</fullName>
    </recommendedName>
</protein>
<evidence type="ECO:0000313" key="4">
    <source>
        <dbReference type="Proteomes" id="UP000828390"/>
    </source>
</evidence>
<name>A0A9D4KX21_DREPO</name>
<evidence type="ECO:0000256" key="2">
    <source>
        <dbReference type="ARBA" id="ARBA00022737"/>
    </source>
</evidence>
<dbReference type="Proteomes" id="UP000828390">
    <property type="component" value="Unassembled WGS sequence"/>
</dbReference>
<dbReference type="InterPro" id="IPR001611">
    <property type="entry name" value="Leu-rich_rpt"/>
</dbReference>
<dbReference type="Gene3D" id="3.80.10.10">
    <property type="entry name" value="Ribonuclease Inhibitor"/>
    <property type="match status" value="2"/>
</dbReference>
<keyword evidence="4" id="KW-1185">Reference proteome</keyword>
<proteinExistence type="predicted"/>
<keyword evidence="1" id="KW-0433">Leucine-rich repeat</keyword>
<dbReference type="InterPro" id="IPR032675">
    <property type="entry name" value="LRR_dom_sf"/>
</dbReference>
<sequence>MHGGFHLTDTFWQFVKDRNVSSLDLSYNMIMDFNRTAFTENCDSLTEISFQGSDLFWLSGDASPSPKPCGSLRFLDISEITLPKLVQSICQITIPIENYFPIKILIKKVIDFRNVETVLFNQFCNERSTIVLRNITIVKEDIECNVRWKNVSLNGVGLKELDIQMDKNLCFDNNHTTLSLNGNIMEFINPSVIHSMGKLDTVDLSYNNFAYMMTHNTSLFEILFLSKTLKYINLSYNKITHLSHNVFSQCIYLQTLNLSGNYLEDIEFHINQTLTMLILDILRSIF</sequence>
<accession>A0A9D4KX21</accession>
<evidence type="ECO:0000256" key="1">
    <source>
        <dbReference type="ARBA" id="ARBA00022614"/>
    </source>
</evidence>